<organism evidence="2 3">
    <name type="scientific">Streptomyces candidus</name>
    <dbReference type="NCBI Taxonomy" id="67283"/>
    <lineage>
        <taxon>Bacteria</taxon>
        <taxon>Bacillati</taxon>
        <taxon>Actinomycetota</taxon>
        <taxon>Actinomycetes</taxon>
        <taxon>Kitasatosporales</taxon>
        <taxon>Streptomycetaceae</taxon>
        <taxon>Streptomyces</taxon>
    </lineage>
</organism>
<dbReference type="AlphaFoldDB" id="A0A7X0HHC6"/>
<dbReference type="InterPro" id="IPR016181">
    <property type="entry name" value="Acyl_CoA_acyltransferase"/>
</dbReference>
<dbReference type="Gene3D" id="3.40.630.30">
    <property type="match status" value="1"/>
</dbReference>
<evidence type="ECO:0000259" key="1">
    <source>
        <dbReference type="PROSITE" id="PS51186"/>
    </source>
</evidence>
<dbReference type="RefSeq" id="WP_221507947.1">
    <property type="nucleotide sequence ID" value="NZ_BNBN01000013.1"/>
</dbReference>
<dbReference type="EMBL" id="JACHEM010000010">
    <property type="protein sequence ID" value="MBB6437680.1"/>
    <property type="molecule type" value="Genomic_DNA"/>
</dbReference>
<dbReference type="PROSITE" id="PS51186">
    <property type="entry name" value="GNAT"/>
    <property type="match status" value="1"/>
</dbReference>
<evidence type="ECO:0000313" key="3">
    <source>
        <dbReference type="Proteomes" id="UP000540423"/>
    </source>
</evidence>
<accession>A0A7X0HHC6</accession>
<feature type="domain" description="N-acetyltransferase" evidence="1">
    <location>
        <begin position="94"/>
        <end position="235"/>
    </location>
</feature>
<name>A0A7X0HHC6_9ACTN</name>
<keyword evidence="2" id="KW-0808">Transferase</keyword>
<reference evidence="2 3" key="1">
    <citation type="submission" date="2020-08" db="EMBL/GenBank/DDBJ databases">
        <title>Genomic Encyclopedia of Type Strains, Phase IV (KMG-IV): sequencing the most valuable type-strain genomes for metagenomic binning, comparative biology and taxonomic classification.</title>
        <authorList>
            <person name="Goeker M."/>
        </authorList>
    </citation>
    <scope>NUCLEOTIDE SEQUENCE [LARGE SCALE GENOMIC DNA]</scope>
    <source>
        <strain evidence="2 3">DSM 40141</strain>
    </source>
</reference>
<dbReference type="GO" id="GO:0016747">
    <property type="term" value="F:acyltransferase activity, transferring groups other than amino-acyl groups"/>
    <property type="evidence" value="ECO:0007669"/>
    <property type="project" value="InterPro"/>
</dbReference>
<dbReference type="Pfam" id="PF00583">
    <property type="entry name" value="Acetyltransf_1"/>
    <property type="match status" value="1"/>
</dbReference>
<dbReference type="SUPFAM" id="SSF55729">
    <property type="entry name" value="Acyl-CoA N-acyltransferases (Nat)"/>
    <property type="match status" value="1"/>
</dbReference>
<dbReference type="Proteomes" id="UP000540423">
    <property type="component" value="Unassembled WGS sequence"/>
</dbReference>
<keyword evidence="3" id="KW-1185">Reference proteome</keyword>
<comment type="caution">
    <text evidence="2">The sequence shown here is derived from an EMBL/GenBank/DDBJ whole genome shotgun (WGS) entry which is preliminary data.</text>
</comment>
<gene>
    <name evidence="2" type="ORF">HNQ79_004181</name>
</gene>
<evidence type="ECO:0000313" key="2">
    <source>
        <dbReference type="EMBL" id="MBB6437680.1"/>
    </source>
</evidence>
<sequence length="235" mass="24577">MTETSGTTGTTKAPGVGNSLVGFLDSASRGVFPPPDGGVTVVPQAEERVAGVLSFTAHSVIFTDADPEWVRTTLAATPCDPLAASMNPVFLVALAERTGRRMNDTIDMLSMAPALPGPPDPELGLREIDNPAHSRVARARAFREGVRVWTAAEGGVLVLGRGVAGRWEAAIEVDEAARGRGLGRRLALAARQLVPGAVVWAQQPPGNARSVRAFQGAGYRAVGSEVLMVRGDFEG</sequence>
<protein>
    <submittedName>
        <fullName evidence="2">GNAT superfamily N-acetyltransferase</fullName>
    </submittedName>
</protein>
<proteinExistence type="predicted"/>
<dbReference type="InterPro" id="IPR000182">
    <property type="entry name" value="GNAT_dom"/>
</dbReference>